<dbReference type="Pfam" id="PF07314">
    <property type="entry name" value="Lit"/>
    <property type="match status" value="1"/>
</dbReference>
<dbReference type="InterPro" id="IPR010178">
    <property type="entry name" value="Lit"/>
</dbReference>
<protein>
    <recommendedName>
        <fullName evidence="4">DUF1461 domain-containing protein</fullName>
    </recommendedName>
</protein>
<keyword evidence="1" id="KW-0812">Transmembrane</keyword>
<evidence type="ECO:0008006" key="4">
    <source>
        <dbReference type="Google" id="ProtNLM"/>
    </source>
</evidence>
<name>Q21IE3_SACD2</name>
<dbReference type="AlphaFoldDB" id="Q21IE3"/>
<dbReference type="KEGG" id="sde:Sde_2276"/>
<feature type="transmembrane region" description="Helical" evidence="1">
    <location>
        <begin position="123"/>
        <end position="143"/>
    </location>
</feature>
<dbReference type="OrthoDB" id="7836096at2"/>
<dbReference type="GeneID" id="98613943"/>
<keyword evidence="3" id="KW-1185">Reference proteome</keyword>
<proteinExistence type="predicted"/>
<organism evidence="2 3">
    <name type="scientific">Saccharophagus degradans (strain 2-40 / ATCC 43961 / DSM 17024)</name>
    <dbReference type="NCBI Taxonomy" id="203122"/>
    <lineage>
        <taxon>Bacteria</taxon>
        <taxon>Pseudomonadati</taxon>
        <taxon>Pseudomonadota</taxon>
        <taxon>Gammaproteobacteria</taxon>
        <taxon>Cellvibrionales</taxon>
        <taxon>Cellvibrionaceae</taxon>
        <taxon>Saccharophagus</taxon>
    </lineage>
</organism>
<feature type="transmembrane region" description="Helical" evidence="1">
    <location>
        <begin position="210"/>
        <end position="233"/>
    </location>
</feature>
<dbReference type="Proteomes" id="UP000001947">
    <property type="component" value="Chromosome"/>
</dbReference>
<keyword evidence="1" id="KW-0472">Membrane</keyword>
<evidence type="ECO:0000313" key="3">
    <source>
        <dbReference type="Proteomes" id="UP000001947"/>
    </source>
</evidence>
<dbReference type="EMBL" id="CP000282">
    <property type="protein sequence ID" value="ABD81536.1"/>
    <property type="molecule type" value="Genomic_DNA"/>
</dbReference>
<dbReference type="eggNOG" id="ENOG5030EEF">
    <property type="taxonomic scope" value="Bacteria"/>
</dbReference>
<reference evidence="2 3" key="1">
    <citation type="journal article" date="2008" name="PLoS Genet.">
        <title>Complete genome sequence of the complex carbohydrate-degrading marine bacterium, Saccharophagus degradans strain 2-40 T.</title>
        <authorList>
            <person name="Weiner R.M."/>
            <person name="Taylor L.E.II."/>
            <person name="Henrissat B."/>
            <person name="Hauser L."/>
            <person name="Land M."/>
            <person name="Coutinho P.M."/>
            <person name="Rancurel C."/>
            <person name="Saunders E.H."/>
            <person name="Longmire A.G."/>
            <person name="Zhang H."/>
            <person name="Bayer E.A."/>
            <person name="Gilbert H.J."/>
            <person name="Larimer F."/>
            <person name="Zhulin I.B."/>
            <person name="Ekborg N.A."/>
            <person name="Lamed R."/>
            <person name="Richardson P.M."/>
            <person name="Borovok I."/>
            <person name="Hutcheson S."/>
        </authorList>
    </citation>
    <scope>NUCLEOTIDE SEQUENCE [LARGE SCALE GENOMIC DNA]</scope>
    <source>
        <strain evidence="3">2-40 / ATCC 43961 / DSM 17024</strain>
    </source>
</reference>
<gene>
    <name evidence="2" type="ordered locus">Sde_2276</name>
</gene>
<feature type="transmembrane region" description="Helical" evidence="1">
    <location>
        <begin position="155"/>
        <end position="173"/>
    </location>
</feature>
<dbReference type="RefSeq" id="WP_011468754.1">
    <property type="nucleotide sequence ID" value="NC_007912.1"/>
</dbReference>
<dbReference type="HOGENOM" id="CLU_079007_0_0_6"/>
<evidence type="ECO:0000313" key="2">
    <source>
        <dbReference type="EMBL" id="ABD81536.1"/>
    </source>
</evidence>
<sequence>MGNLNFKSVFAVIFAVHSLLFAIALGWCLLASVQFGYGVWHDHTGIKEAIAKYAPQNHYKKGFEQTTKEQRLAMFSQINLAIHNGGEGLEDIYYETATSGGPQRLLREPEVVHLQDVANLIDFFFYPLVYVLLAWPPLAMLAIKRGWVPKLKGQVLTLAGLIGVIGAALLIVGPERVFNQLHIWVFPDDHQWFFYYQDSLMSTMMFAPHLFGWIGLAWTILIVFIFTGTAVALNSYSAKLKSNRSD</sequence>
<evidence type="ECO:0000256" key="1">
    <source>
        <dbReference type="SAM" id="Phobius"/>
    </source>
</evidence>
<accession>Q21IE3</accession>
<keyword evidence="1" id="KW-1133">Transmembrane helix</keyword>
<feature type="transmembrane region" description="Helical" evidence="1">
    <location>
        <begin position="9"/>
        <end position="33"/>
    </location>
</feature>